<sequence>MAKAVNQADKPIDGKPARKPAARKAAALGKTDDGQMVVVVPEGETAAEAEASSTFRRQIFFWLAGAAILALFLYVFSDILLPFVAGMVLAYFLDPVADRLQRLGLSRFMATVVILITFLIVLVLAFVILIPVLATQMADFAGKLPEYLTRLQSLITSFDPKWLEQKFGVNANGLRDGLNSLLTSGFGLLTTVFTSIWSSGVALVSVVSLFVVTPVVAFYMLLDWDRMVAVIDSWVPRDNVATVRAIARDVNTATAGFVRGQGTLCLVLGAMYATGLTLTGLNFAILIGLFAGLISFIPYVGSLTGLVLAVGVAFVQFWPDWTMIVAVAVVFFIGQFIEGNILQPRLVGKSVGLHPVWLMFALFAFGALFGFVGLLIAVPASAAVAVLVRFAIARYLESPLYKGHATEPAPALPADRGGGHRSQPRR</sequence>
<dbReference type="HOGENOM" id="CLU_031275_8_0_5"/>
<evidence type="ECO:0000256" key="3">
    <source>
        <dbReference type="ARBA" id="ARBA00022692"/>
    </source>
</evidence>
<keyword evidence="4 7" id="KW-1133">Transmembrane helix</keyword>
<keyword evidence="3 7" id="KW-0812">Transmembrane</keyword>
<feature type="transmembrane region" description="Helical" evidence="7">
    <location>
        <begin position="264"/>
        <end position="290"/>
    </location>
</feature>
<accession>L0KQT4</accession>
<dbReference type="STRING" id="754035.Mesau_04731"/>
<keyword evidence="9" id="KW-1185">Reference proteome</keyword>
<dbReference type="Pfam" id="PF01594">
    <property type="entry name" value="AI-2E_transport"/>
    <property type="match status" value="1"/>
</dbReference>
<protein>
    <submittedName>
        <fullName evidence="8">Putative permease</fullName>
    </submittedName>
</protein>
<feature type="transmembrane region" description="Helical" evidence="7">
    <location>
        <begin position="321"/>
        <end position="337"/>
    </location>
</feature>
<dbReference type="KEGG" id="mam:Mesau_04731"/>
<dbReference type="PANTHER" id="PTHR21716">
    <property type="entry name" value="TRANSMEMBRANE PROTEIN"/>
    <property type="match status" value="1"/>
</dbReference>
<dbReference type="GO" id="GO:0055085">
    <property type="term" value="P:transmembrane transport"/>
    <property type="evidence" value="ECO:0007669"/>
    <property type="project" value="TreeGrafter"/>
</dbReference>
<comment type="subcellular location">
    <subcellularLocation>
        <location evidence="1">Membrane</location>
        <topology evidence="1">Multi-pass membrane protein</topology>
    </subcellularLocation>
</comment>
<comment type="similarity">
    <text evidence="2">Belongs to the autoinducer-2 exporter (AI-2E) (TC 2.A.86) family.</text>
</comment>
<evidence type="ECO:0000256" key="7">
    <source>
        <dbReference type="SAM" id="Phobius"/>
    </source>
</evidence>
<dbReference type="EMBL" id="CP003358">
    <property type="protein sequence ID" value="AGB47055.1"/>
    <property type="molecule type" value="Genomic_DNA"/>
</dbReference>
<feature type="transmembrane region" description="Helical" evidence="7">
    <location>
        <begin position="59"/>
        <end position="92"/>
    </location>
</feature>
<dbReference type="GO" id="GO:0016020">
    <property type="term" value="C:membrane"/>
    <property type="evidence" value="ECO:0007669"/>
    <property type="project" value="UniProtKB-SubCell"/>
</dbReference>
<feature type="transmembrane region" description="Helical" evidence="7">
    <location>
        <begin position="203"/>
        <end position="222"/>
    </location>
</feature>
<dbReference type="GeneID" id="90992049"/>
<feature type="transmembrane region" description="Helical" evidence="7">
    <location>
        <begin position="296"/>
        <end position="314"/>
    </location>
</feature>
<feature type="transmembrane region" description="Helical" evidence="7">
    <location>
        <begin position="112"/>
        <end position="134"/>
    </location>
</feature>
<evidence type="ECO:0000256" key="6">
    <source>
        <dbReference type="SAM" id="MobiDB-lite"/>
    </source>
</evidence>
<dbReference type="InterPro" id="IPR002549">
    <property type="entry name" value="AI-2E-like"/>
</dbReference>
<dbReference type="PANTHER" id="PTHR21716:SF64">
    <property type="entry name" value="AI-2 TRANSPORT PROTEIN TQSA"/>
    <property type="match status" value="1"/>
</dbReference>
<name>L0KQT4_MESAW</name>
<evidence type="ECO:0000313" key="8">
    <source>
        <dbReference type="EMBL" id="AGB47055.1"/>
    </source>
</evidence>
<organism evidence="8 9">
    <name type="scientific">Mesorhizobium australicum (strain HAMBI 3006 / LMG 24608 / WSM2073)</name>
    <dbReference type="NCBI Taxonomy" id="754035"/>
    <lineage>
        <taxon>Bacteria</taxon>
        <taxon>Pseudomonadati</taxon>
        <taxon>Pseudomonadota</taxon>
        <taxon>Alphaproteobacteria</taxon>
        <taxon>Hyphomicrobiales</taxon>
        <taxon>Phyllobacteriaceae</taxon>
        <taxon>Mesorhizobium</taxon>
    </lineage>
</organism>
<evidence type="ECO:0000256" key="5">
    <source>
        <dbReference type="ARBA" id="ARBA00023136"/>
    </source>
</evidence>
<proteinExistence type="inferred from homology"/>
<evidence type="ECO:0000256" key="4">
    <source>
        <dbReference type="ARBA" id="ARBA00022989"/>
    </source>
</evidence>
<reference evidence="9" key="1">
    <citation type="submission" date="2012-02" db="EMBL/GenBank/DDBJ databases">
        <title>Complete sequence of Mesorhizobium australicum WSM2073.</title>
        <authorList>
            <person name="Lucas S."/>
            <person name="Han J."/>
            <person name="Lapidus A."/>
            <person name="Cheng J.-F."/>
            <person name="Goodwin L."/>
            <person name="Pitluck S."/>
            <person name="Peters L."/>
            <person name="Gu W."/>
            <person name="Detter J.C."/>
            <person name="Han C."/>
            <person name="Tapia R."/>
            <person name="Land M."/>
            <person name="Hauser L."/>
            <person name="Kyrpides N."/>
            <person name="Ivanova N."/>
            <person name="Pagani I."/>
            <person name="Reeve W.G."/>
            <person name="Howieson J.G."/>
            <person name="Tiwari R.P."/>
            <person name="O'Hara G.W."/>
            <person name="Atkins C.A."/>
            <person name="Ronson C.W."/>
            <person name="Nandasena K.G."/>
            <person name="Woyke T."/>
        </authorList>
    </citation>
    <scope>NUCLEOTIDE SEQUENCE [LARGE SCALE GENOMIC DNA]</scope>
    <source>
        <strain evidence="9">LMG 24608 / HAMBI 3006 / WSM2073</strain>
    </source>
</reference>
<feature type="region of interest" description="Disordered" evidence="6">
    <location>
        <begin position="407"/>
        <end position="426"/>
    </location>
</feature>
<dbReference type="Proteomes" id="UP000010998">
    <property type="component" value="Chromosome"/>
</dbReference>
<evidence type="ECO:0000256" key="1">
    <source>
        <dbReference type="ARBA" id="ARBA00004141"/>
    </source>
</evidence>
<feature type="transmembrane region" description="Helical" evidence="7">
    <location>
        <begin position="357"/>
        <end position="388"/>
    </location>
</feature>
<evidence type="ECO:0000313" key="9">
    <source>
        <dbReference type="Proteomes" id="UP000010998"/>
    </source>
</evidence>
<dbReference type="RefSeq" id="WP_015318433.1">
    <property type="nucleotide sequence ID" value="NC_019973.1"/>
</dbReference>
<dbReference type="eggNOG" id="COG0628">
    <property type="taxonomic scope" value="Bacteria"/>
</dbReference>
<evidence type="ECO:0000256" key="2">
    <source>
        <dbReference type="ARBA" id="ARBA00009773"/>
    </source>
</evidence>
<keyword evidence="5 7" id="KW-0472">Membrane</keyword>
<dbReference type="AlphaFoldDB" id="L0KQT4"/>
<gene>
    <name evidence="8" type="ordered locus">Mesau_04731</name>
</gene>
<feature type="transmembrane region" description="Helical" evidence="7">
    <location>
        <begin position="178"/>
        <end position="197"/>
    </location>
</feature>